<sequence>MLGGLRLEKKYYMPKPSSRIKKCICCVLTIIMLLISNTGFIPNYYITNNAKAMSLPNNSQTSIASGNSGNESPSDNMTNQSETETSAQNNSVTGDVYVEQKIFTSDSLMFTPFNSQKALTERVYSDNPDYINKVINYSEIPNTFQSTGEYVYQSGDIHMQQVIHMPKMMERPDISNPSVSNTVYNQTSTLNQNNENSIASYVYENNNSSDIIASDTESTYNSSAAPASDFDTSAITDSKTGMEENDLYLIDSGQIMNPDQSDSGVVDSPAQENFTSQQTDLSNTSVASDVHSTGRNMNTIFPIQNKSGPFTVGFSRHAGSDLLRFSYKNANLMLNPLNPASVSGSVYKNTITYENIYPNTNIRYTLEKNRLKEDIIVQKYTGVNEFNFQLSVSNAVYDNKSSGEISFLDPGSSTPLFYMAKPFAVDKNGNRCELVNIVISDTGSLKLTVDPDWLKKAVYPIIIDPTIYLPDAIFTRSSTAYNLEGVQVQANQPRYEASKFGQAIMIEEGTTNLFDQSQLSTFYSFPSNTHAIQQSNGFWRLSKGTDNEFLCNYNISIVNGTTYTESFYFHHDGTITGLYITFFTNNGHHLVPATIEDLGGGLKRASATYTTVMNDNCIRAVDIFQPSGTWTYIEIARAQLEAKAYATSYQINGASRAAEDLNIPTVGILNKDKGAIEIRFNPLTINNWNNYFYMDINTGRFLLFFDNTGRISWDYGAVNDSISSVAGIAVAHQPIDICMSWDATVGTRELMVNGQSIGTKAFTAPAGLPDSVGLVNNFATLLDDLRISSRARTLAEHQAAYNSGQPLPIDGFTKCKMSFDGNLYTASYGVINTGITAAFSRSSIAYKQNGTQVQVNQPRYEASKFGQAIMIEEGTTNLFDQSQLSTFYSFPSNTHAIQQSNGFWRLSKGTDNEFLCNYNISIVNGTTYTESFYFHHDGTITGLYITFYTNNGHHLVPATIEDLGGGLKRANATYTTVMNDNCIRAVDIFQPSGTWTYIEIARAQLEAKAYATSYQINGVSRAAEDLNIPTVGIFNKDKGTIEIRFNPLTINNWNNYFYMDISTGRFLLFFDNTGRVLWDYGAVNDSISSVAGIAVAHQPIDICMSWDATVGTRELMVNGQSIGTKAFTAPVGLPDSVGLVNNFATLLDDLRISSRARTLTEYQAAYSSNQPLPIDDATTCKMSFDNNLYTTDMWGTGILPYWNYNTASLGGGWNTPVNTFNLNMLLNKSLFYLPGHGLPIGESITYNSIDGRNGPLGIGWHLGSDTGLTECKDGSVIYNGGDGSSHAFTPNGSGGYTAPSGIYLTLQKTAPGNFIINDKKHNTYTYQNNKPTQSIDRNNNITTYTYDNNGRLSQLYDASGRKITYAYNSAGQVTSISDPANHAYRFTYQNNKLISATDPSNNTFTLSYDSNGHLNSFTDPLNRKTTFNINPNGQLLSYNDARSNDQDFYTTTFNQFLQSNTMVTTITDPGNRTNTYHHDNNTGNLIKQQDGVGNTWNYTWTDNNLTQSQDAKGTTNCQYDNMGNMTQKTITVDSNPGNNIIETMTYNNYNELLTKKDNNGRETNYTYNSQGNLLSTSDPNEKASSSYSYDQYGNIIQYNPNVLGYHNLVLNGSMEMLDTNDNLPANWGMNGSATVSRDDSFHPHGNYSLKISNTTAPYCYFRQDINNTNFSLDALTLRAEVKLNKVTGGISSDGEEPFGEDSCSGLKIGFLFHDDYGNYAYVYAICTGSGRTTITLPTTVPFLPSPPYHGALYHVQVFMGLNNSSGTAWFDGVQLLCKGSCSQDHIISQFNSVENSSFEDTLDYWTPGGAATVNSSLSWGGSYSLKMTAAGTTYQDVPTYAGEPLTLSGMINTSGVSGSGACYRIDYYDASNNLISGTSVQTACISGTQGWTRMASMANAPANANHARLQCILNGSGAAYFDDVKLTPINSMQYTYDKPSDYTNPGSYTGGNYMTLSEDALGIQNAYAYDANVGNMIGHADPLNHITWFNYDTLNRLIRVTDPLNRKAYYQYDPVSNLIYTRDPRSASSSDNTYSTFYGPNNLNRLSALTDSQNRSATYTYDRSGNLTGIALPNGQSESLEYDNANRLSKITLSDGKYYNYYYDGAGELISVTDQNGAGCSWNYDGAHRVTGTTDPLGYQLNYSLDKSGNLELESGIDYSCHYKYDGGNNIYKLYLPGAIIYYNRDGQGRVFNVEYNPSYIVNHQLHYATSQRIINYLVNGWCISIQDQYFPYRSGYSYGYYADGTISGYSSWNGTHSFSYDADGRLASWTHGGIQQNYTYDAAGNLLTKGNRTFAYNNINEITSPGFTYDQNGNMTGDGSFNYTYNALNQLVRVNKASDGSLVATYTYNHDGTRRNKVTAQGTTNYNWDASGNLIREIGPNGTYCYYYVSGKLIAFENNQQLYIVHDNLRGDVISLSMTDDYGNTDQENRYDYDPWGTPICEDESVKSPFRYAGYYYDTETGLYYLKSRYYSPALGRFLTRDPHSFINHADPQTLNLYAYCGNNPVSTVDPTGHWDEEPSEGYVVSPDYLENTATARIINSNVFQNILMGISVGEGLRALKFFKGAGNLKLTSDALKKIGTKAESSGIRAVKGTADDAWDFFRNQVNISSIKEVKPGVFVGKDGNGLTFTYRAASKSGPPTIDVNGIQGLRKIKFLP</sequence>
<keyword evidence="1" id="KW-0677">Repeat</keyword>
<dbReference type="NCBIfam" id="TIGR03696">
    <property type="entry name" value="Rhs_assc_core"/>
    <property type="match status" value="1"/>
</dbReference>
<organism evidence="5 6">
    <name type="scientific">Desulfofarcimen acetoxidans (strain ATCC 49208 / DSM 771 / KCTC 5769 / VKM B-1644 / 5575)</name>
    <name type="common">Desulfotomaculum acetoxidans</name>
    <dbReference type="NCBI Taxonomy" id="485916"/>
    <lineage>
        <taxon>Bacteria</taxon>
        <taxon>Bacillati</taxon>
        <taxon>Bacillota</taxon>
        <taxon>Clostridia</taxon>
        <taxon>Eubacteriales</taxon>
        <taxon>Peptococcaceae</taxon>
        <taxon>Desulfofarcimen</taxon>
    </lineage>
</organism>
<dbReference type="InterPro" id="IPR013320">
    <property type="entry name" value="ConA-like_dom_sf"/>
</dbReference>
<evidence type="ECO:0000313" key="5">
    <source>
        <dbReference type="EMBL" id="ACV61115.1"/>
    </source>
</evidence>
<reference evidence="5 6" key="1">
    <citation type="journal article" date="2009" name="Stand. Genomic Sci.">
        <title>Complete genome sequence of Desulfotomaculum acetoxidans type strain (5575).</title>
        <authorList>
            <person name="Spring S."/>
            <person name="Lapidus A."/>
            <person name="Schroder M."/>
            <person name="Gleim D."/>
            <person name="Sims D."/>
            <person name="Meincke L."/>
            <person name="Glavina Del Rio T."/>
            <person name="Tice H."/>
            <person name="Copeland A."/>
            <person name="Cheng J.F."/>
            <person name="Lucas S."/>
            <person name="Chen F."/>
            <person name="Nolan M."/>
            <person name="Bruce D."/>
            <person name="Goodwin L."/>
            <person name="Pitluck S."/>
            <person name="Ivanova N."/>
            <person name="Mavromatis K."/>
            <person name="Mikhailova N."/>
            <person name="Pati A."/>
            <person name="Chen A."/>
            <person name="Palaniappan K."/>
            <person name="Land M."/>
            <person name="Hauser L."/>
            <person name="Chang Y.J."/>
            <person name="Jeffries C.D."/>
            <person name="Chain P."/>
            <person name="Saunders E."/>
            <person name="Brettin T."/>
            <person name="Detter J.C."/>
            <person name="Goker M."/>
            <person name="Bristow J."/>
            <person name="Eisen J.A."/>
            <person name="Markowitz V."/>
            <person name="Hugenholtz P."/>
            <person name="Kyrpides N.C."/>
            <person name="Klenk H.P."/>
            <person name="Han C."/>
        </authorList>
    </citation>
    <scope>NUCLEOTIDE SEQUENCE [LARGE SCALE GENOMIC DNA]</scope>
    <source>
        <strain evidence="6">ATCC 49208 / DSM 771 / VKM B-1644</strain>
    </source>
</reference>
<dbReference type="InterPro" id="IPR045351">
    <property type="entry name" value="DUF6531"/>
</dbReference>
<keyword evidence="6" id="KW-1185">Reference proteome</keyword>
<dbReference type="HOGENOM" id="CLU_229687_0_0_9"/>
<dbReference type="eggNOG" id="COG3210">
    <property type="taxonomic scope" value="Bacteria"/>
</dbReference>
<dbReference type="Pfam" id="PF05593">
    <property type="entry name" value="RHS_repeat"/>
    <property type="match status" value="3"/>
</dbReference>
<dbReference type="SUPFAM" id="SSF49899">
    <property type="entry name" value="Concanavalin A-like lectins/glucanases"/>
    <property type="match status" value="2"/>
</dbReference>
<dbReference type="Pfam" id="PF25023">
    <property type="entry name" value="TEN_YD-shell"/>
    <property type="match status" value="2"/>
</dbReference>
<dbReference type="KEGG" id="dae:Dtox_0160"/>
<protein>
    <submittedName>
        <fullName evidence="5">YD repeat protein</fullName>
    </submittedName>
</protein>
<dbReference type="InterPro" id="IPR031325">
    <property type="entry name" value="RHS_repeat"/>
</dbReference>
<dbReference type="InterPro" id="IPR050708">
    <property type="entry name" value="T6SS_VgrG/RHS"/>
</dbReference>
<dbReference type="NCBIfam" id="TIGR01643">
    <property type="entry name" value="YD_repeat_2x"/>
    <property type="match status" value="6"/>
</dbReference>
<accession>C8W2V9</accession>
<dbReference type="EMBL" id="CP001720">
    <property type="protein sequence ID" value="ACV61115.1"/>
    <property type="molecule type" value="Genomic_DNA"/>
</dbReference>
<evidence type="ECO:0000313" key="6">
    <source>
        <dbReference type="Proteomes" id="UP000002217"/>
    </source>
</evidence>
<evidence type="ECO:0000259" key="4">
    <source>
        <dbReference type="Pfam" id="PF25023"/>
    </source>
</evidence>
<dbReference type="STRING" id="485916.Dtox_0160"/>
<dbReference type="InterPro" id="IPR006530">
    <property type="entry name" value="YD"/>
</dbReference>
<dbReference type="Gene3D" id="2.60.120.260">
    <property type="entry name" value="Galactose-binding domain-like"/>
    <property type="match status" value="2"/>
</dbReference>
<evidence type="ECO:0000259" key="3">
    <source>
        <dbReference type="Pfam" id="PF20148"/>
    </source>
</evidence>
<feature type="domain" description="DUF6531" evidence="3">
    <location>
        <begin position="1215"/>
        <end position="1288"/>
    </location>
</feature>
<proteinExistence type="predicted"/>
<name>C8W2V9_DESAS</name>
<dbReference type="eggNOG" id="COG3209">
    <property type="taxonomic scope" value="Bacteria"/>
</dbReference>
<evidence type="ECO:0000256" key="1">
    <source>
        <dbReference type="ARBA" id="ARBA00022737"/>
    </source>
</evidence>
<dbReference type="Pfam" id="PF20148">
    <property type="entry name" value="DUF6531"/>
    <property type="match status" value="1"/>
</dbReference>
<dbReference type="Proteomes" id="UP000002217">
    <property type="component" value="Chromosome"/>
</dbReference>
<evidence type="ECO:0000256" key="2">
    <source>
        <dbReference type="SAM" id="MobiDB-lite"/>
    </source>
</evidence>
<feature type="region of interest" description="Disordered" evidence="2">
    <location>
        <begin position="60"/>
        <end position="91"/>
    </location>
</feature>
<dbReference type="PANTHER" id="PTHR32305">
    <property type="match status" value="1"/>
</dbReference>
<feature type="compositionally biased region" description="Polar residues" evidence="2">
    <location>
        <begin position="1561"/>
        <end position="1585"/>
    </location>
</feature>
<dbReference type="InterPro" id="IPR022385">
    <property type="entry name" value="Rhs_assc_core"/>
</dbReference>
<feature type="region of interest" description="Disordered" evidence="2">
    <location>
        <begin position="1557"/>
        <end position="1585"/>
    </location>
</feature>
<dbReference type="Gene3D" id="2.180.10.10">
    <property type="entry name" value="RHS repeat-associated core"/>
    <property type="match status" value="2"/>
</dbReference>
<dbReference type="InterPro" id="IPR056823">
    <property type="entry name" value="TEN-like_YD-shell"/>
</dbReference>
<dbReference type="PANTHER" id="PTHR32305:SF17">
    <property type="entry name" value="TRNA NUCLEASE WAPA"/>
    <property type="match status" value="1"/>
</dbReference>
<feature type="domain" description="Teneurin-like YD-shell" evidence="4">
    <location>
        <begin position="2256"/>
        <end position="2507"/>
    </location>
</feature>
<gene>
    <name evidence="5" type="ordered locus">Dtox_0160</name>
</gene>
<dbReference type="eggNOG" id="COG4926">
    <property type="taxonomic scope" value="Bacteria"/>
</dbReference>
<dbReference type="Gene3D" id="2.60.120.200">
    <property type="match status" value="2"/>
</dbReference>
<feature type="domain" description="Teneurin-like YD-shell" evidence="4">
    <location>
        <begin position="1316"/>
        <end position="1491"/>
    </location>
</feature>